<evidence type="ECO:0000313" key="3">
    <source>
        <dbReference type="EMBL" id="KAJ7718426.1"/>
    </source>
</evidence>
<keyword evidence="4" id="KW-1185">Reference proteome</keyword>
<comment type="caution">
    <text evidence="3">The sequence shown here is derived from an EMBL/GenBank/DDBJ whole genome shotgun (WGS) entry which is preliminary data.</text>
</comment>
<evidence type="ECO:0000259" key="2">
    <source>
        <dbReference type="Pfam" id="PF20151"/>
    </source>
</evidence>
<proteinExistence type="predicted"/>
<evidence type="ECO:0000256" key="1">
    <source>
        <dbReference type="SAM" id="MobiDB-lite"/>
    </source>
</evidence>
<dbReference type="InterPro" id="IPR045340">
    <property type="entry name" value="DUF6533"/>
</dbReference>
<feature type="domain" description="DUF6533" evidence="2">
    <location>
        <begin position="4"/>
        <end position="39"/>
    </location>
</feature>
<dbReference type="EMBL" id="JARKIB010000265">
    <property type="protein sequence ID" value="KAJ7718426.1"/>
    <property type="molecule type" value="Genomic_DNA"/>
</dbReference>
<dbReference type="AlphaFoldDB" id="A0AAD7HE80"/>
<evidence type="ECO:0000313" key="4">
    <source>
        <dbReference type="Proteomes" id="UP001215598"/>
    </source>
</evidence>
<gene>
    <name evidence="3" type="ORF">B0H16DRAFT_1475563</name>
</gene>
<organism evidence="3 4">
    <name type="scientific">Mycena metata</name>
    <dbReference type="NCBI Taxonomy" id="1033252"/>
    <lineage>
        <taxon>Eukaryota</taxon>
        <taxon>Fungi</taxon>
        <taxon>Dikarya</taxon>
        <taxon>Basidiomycota</taxon>
        <taxon>Agaricomycotina</taxon>
        <taxon>Agaricomycetes</taxon>
        <taxon>Agaricomycetidae</taxon>
        <taxon>Agaricales</taxon>
        <taxon>Marasmiineae</taxon>
        <taxon>Mycenaceae</taxon>
        <taxon>Mycena</taxon>
    </lineage>
</organism>
<protein>
    <recommendedName>
        <fullName evidence="2">DUF6533 domain-containing protein</fullName>
    </recommendedName>
</protein>
<dbReference type="Proteomes" id="UP001215598">
    <property type="component" value="Unassembled WGS sequence"/>
</dbReference>
<feature type="region of interest" description="Disordered" evidence="1">
    <location>
        <begin position="354"/>
        <end position="376"/>
    </location>
</feature>
<accession>A0AAD7HE80</accession>
<feature type="region of interest" description="Disordered" evidence="1">
    <location>
        <begin position="275"/>
        <end position="302"/>
    </location>
</feature>
<name>A0AAD7HE80_9AGAR</name>
<dbReference type="Pfam" id="PF20151">
    <property type="entry name" value="DUF6533"/>
    <property type="match status" value="1"/>
</dbReference>
<reference evidence="3" key="1">
    <citation type="submission" date="2023-03" db="EMBL/GenBank/DDBJ databases">
        <title>Massive genome expansion in bonnet fungi (Mycena s.s.) driven by repeated elements and novel gene families across ecological guilds.</title>
        <authorList>
            <consortium name="Lawrence Berkeley National Laboratory"/>
            <person name="Harder C.B."/>
            <person name="Miyauchi S."/>
            <person name="Viragh M."/>
            <person name="Kuo A."/>
            <person name="Thoen E."/>
            <person name="Andreopoulos B."/>
            <person name="Lu D."/>
            <person name="Skrede I."/>
            <person name="Drula E."/>
            <person name="Henrissat B."/>
            <person name="Morin E."/>
            <person name="Kohler A."/>
            <person name="Barry K."/>
            <person name="LaButti K."/>
            <person name="Morin E."/>
            <person name="Salamov A."/>
            <person name="Lipzen A."/>
            <person name="Mereny Z."/>
            <person name="Hegedus B."/>
            <person name="Baldrian P."/>
            <person name="Stursova M."/>
            <person name="Weitz H."/>
            <person name="Taylor A."/>
            <person name="Grigoriev I.V."/>
            <person name="Nagy L.G."/>
            <person name="Martin F."/>
            <person name="Kauserud H."/>
        </authorList>
    </citation>
    <scope>NUCLEOTIDE SEQUENCE</scope>
    <source>
        <strain evidence="3">CBHHK182m</strain>
    </source>
</reference>
<sequence length="376" mass="41006">MTPILYDHLLTLRSEIRYIWAPGKIGAVAWYFLVRYFALCANLAMFPLAFGNFSTKTYDFIFAEVHPTSEPTEQLLDSQGRFPRSGLPGMLQWDLSPQTASSVYCTLFLPELTLSSEIAGLWEAMFAGDVVFLGLTVYRGYTQSRLLAAAPPPGTLLHVVVRDARYFSNHPTPASIICIANLINIVIYYSSNINAGLSSFTAALSVTAAGRLITAFHPYVDEAACTLLYVGVHVSTGVDEGVDAPCVYLGKPISIFTLGAEYPMLIGRTRIDQRRPNRSVQLAEDQPKTTEDDSSGNQTNGSRHVANYVYVCLHTRSRTYTNIRRLRLHGGGTQCMLNLRSVAAEEASDSTSTAVSGPIHFISGTAPGEATTDSAP</sequence>